<gene>
    <name evidence="8" type="ORF">B1812_01245</name>
</gene>
<dbReference type="PANTHER" id="PTHR34001:SF3">
    <property type="entry name" value="BLL7405 PROTEIN"/>
    <property type="match status" value="1"/>
</dbReference>
<dbReference type="Pfam" id="PF13505">
    <property type="entry name" value="OMP_b-brl"/>
    <property type="match status" value="1"/>
</dbReference>
<evidence type="ECO:0000256" key="2">
    <source>
        <dbReference type="ARBA" id="ARBA00022729"/>
    </source>
</evidence>
<dbReference type="Proteomes" id="UP000193978">
    <property type="component" value="Chromosome"/>
</dbReference>
<accession>A0A1W6MQP6</accession>
<keyword evidence="2 6" id="KW-0732">Signal</keyword>
<comment type="similarity">
    <text evidence="5">Belongs to the Omp25/RopB family.</text>
</comment>
<protein>
    <submittedName>
        <fullName evidence="8">Porin</fullName>
    </submittedName>
</protein>
<comment type="subcellular location">
    <subcellularLocation>
        <location evidence="1">Cell outer membrane</location>
    </subcellularLocation>
</comment>
<proteinExistence type="inferred from homology"/>
<reference evidence="8 9" key="1">
    <citation type="submission" date="2017-02" db="EMBL/GenBank/DDBJ databases">
        <authorList>
            <person name="Peterson S.W."/>
        </authorList>
    </citation>
    <scope>NUCLEOTIDE SEQUENCE [LARGE SCALE GENOMIC DNA]</scope>
    <source>
        <strain evidence="8 9">S285</strain>
    </source>
</reference>
<dbReference type="OrthoDB" id="8455142at2"/>
<keyword evidence="9" id="KW-1185">Reference proteome</keyword>
<organism evidence="8 9">
    <name type="scientific">Methylocystis bryophila</name>
    <dbReference type="NCBI Taxonomy" id="655015"/>
    <lineage>
        <taxon>Bacteria</taxon>
        <taxon>Pseudomonadati</taxon>
        <taxon>Pseudomonadota</taxon>
        <taxon>Alphaproteobacteria</taxon>
        <taxon>Hyphomicrobiales</taxon>
        <taxon>Methylocystaceae</taxon>
        <taxon>Methylocystis</taxon>
    </lineage>
</organism>
<evidence type="ECO:0000256" key="5">
    <source>
        <dbReference type="ARBA" id="ARBA00038306"/>
    </source>
</evidence>
<name>A0A1W6MQP6_9HYPH</name>
<dbReference type="Gene3D" id="2.40.160.20">
    <property type="match status" value="1"/>
</dbReference>
<feature type="chain" id="PRO_5013048948" evidence="6">
    <location>
        <begin position="22"/>
        <end position="285"/>
    </location>
</feature>
<evidence type="ECO:0000259" key="7">
    <source>
        <dbReference type="Pfam" id="PF13505"/>
    </source>
</evidence>
<feature type="domain" description="Outer membrane protein beta-barrel" evidence="7">
    <location>
        <begin position="40"/>
        <end position="258"/>
    </location>
</feature>
<dbReference type="AlphaFoldDB" id="A0A1W6MQP6"/>
<dbReference type="KEGG" id="mbry:B1812_01245"/>
<evidence type="ECO:0000256" key="1">
    <source>
        <dbReference type="ARBA" id="ARBA00004442"/>
    </source>
</evidence>
<dbReference type="RefSeq" id="WP_085769974.1">
    <property type="nucleotide sequence ID" value="NZ_AP027149.1"/>
</dbReference>
<dbReference type="SUPFAM" id="SSF56925">
    <property type="entry name" value="OMPA-like"/>
    <property type="match status" value="1"/>
</dbReference>
<sequence>MKKLAAISAIALAMGMGSALAADLPSRKAPPVYVPPPPMLTWNGFYAGLNIGGGWNANNPRNEGSAYWDPNYTFGGPGVLPNAATSSNLFFLPNGNQTGNAGGVIGGLQVGYNFQFNPSIVVGVETDFQGSSLGGNGPGNYSIYPSPFVNPTSGALNDVLVPVAAINGGRLGLDYIGTVRGRAGWLFTPTLLVYGTAGFAYGGVSAWGQSNIRTGWTAGGGLEWMFAPNWSAKVEYLYADLSSGGQNGGFGWNWGYRFHPQVNIVRAGVNYHFNWAAPAPVLAKY</sequence>
<dbReference type="PANTHER" id="PTHR34001">
    <property type="entry name" value="BLL7405 PROTEIN"/>
    <property type="match status" value="1"/>
</dbReference>
<evidence type="ECO:0000256" key="4">
    <source>
        <dbReference type="ARBA" id="ARBA00023237"/>
    </source>
</evidence>
<evidence type="ECO:0000256" key="6">
    <source>
        <dbReference type="SAM" id="SignalP"/>
    </source>
</evidence>
<dbReference type="STRING" id="655015.B1812_01245"/>
<dbReference type="GO" id="GO:0009279">
    <property type="term" value="C:cell outer membrane"/>
    <property type="evidence" value="ECO:0007669"/>
    <property type="project" value="UniProtKB-SubCell"/>
</dbReference>
<evidence type="ECO:0000313" key="8">
    <source>
        <dbReference type="EMBL" id="ARN79924.1"/>
    </source>
</evidence>
<dbReference type="InterPro" id="IPR027385">
    <property type="entry name" value="Beta-barrel_OMP"/>
</dbReference>
<keyword evidence="3" id="KW-0472">Membrane</keyword>
<dbReference type="InterPro" id="IPR051692">
    <property type="entry name" value="OMP-like"/>
</dbReference>
<keyword evidence="4" id="KW-0998">Cell outer membrane</keyword>
<evidence type="ECO:0000313" key="9">
    <source>
        <dbReference type="Proteomes" id="UP000193978"/>
    </source>
</evidence>
<feature type="signal peptide" evidence="6">
    <location>
        <begin position="1"/>
        <end position="21"/>
    </location>
</feature>
<dbReference type="InterPro" id="IPR011250">
    <property type="entry name" value="OMP/PagP_B-barrel"/>
</dbReference>
<dbReference type="EMBL" id="CP019948">
    <property type="protein sequence ID" value="ARN79924.1"/>
    <property type="molecule type" value="Genomic_DNA"/>
</dbReference>
<evidence type="ECO:0000256" key="3">
    <source>
        <dbReference type="ARBA" id="ARBA00023136"/>
    </source>
</evidence>